<evidence type="ECO:0000256" key="6">
    <source>
        <dbReference type="SAM" id="Phobius"/>
    </source>
</evidence>
<dbReference type="SUPFAM" id="SSF56112">
    <property type="entry name" value="Protein kinase-like (PK-like)"/>
    <property type="match status" value="1"/>
</dbReference>
<dbReference type="OrthoDB" id="1741851at2759"/>
<feature type="non-terminal residue" evidence="7">
    <location>
        <position position="1"/>
    </location>
</feature>
<evidence type="ECO:0000313" key="8">
    <source>
        <dbReference type="Proteomes" id="UP000257109"/>
    </source>
</evidence>
<evidence type="ECO:0000256" key="5">
    <source>
        <dbReference type="ARBA" id="ARBA00022840"/>
    </source>
</evidence>
<evidence type="ECO:0000256" key="2">
    <source>
        <dbReference type="ARBA" id="ARBA00022679"/>
    </source>
</evidence>
<accession>A0A371E569</accession>
<dbReference type="Gene3D" id="1.10.510.10">
    <property type="entry name" value="Transferase(Phosphotransferase) domain 1"/>
    <property type="match status" value="1"/>
</dbReference>
<evidence type="ECO:0000256" key="1">
    <source>
        <dbReference type="ARBA" id="ARBA00022527"/>
    </source>
</evidence>
<proteinExistence type="predicted"/>
<keyword evidence="5" id="KW-0067">ATP-binding</keyword>
<keyword evidence="8" id="KW-1185">Reference proteome</keyword>
<keyword evidence="4" id="KW-0418">Kinase</keyword>
<sequence length="363" mass="41475">MSTYDRSSHQCSIWTKNLPTLLEDYDLGCNLSILVKRSDIVPSAEWCEPCGTYIIPYPLSTGENCGDPTYNKFNCNKSTGHVSFMMPGGTSYQVTWIDEDTRMFSIQTDASYSCSSTHQNDTPDFPFNVDDCLPDIGTVKISWLPAPEPPCSNLTHCNNCPHSTCRATIGFGTQTRCHCDSNNYWNNSTMSFTQVLYIPSHNFPKVLFNYNNYKFTNLVLNLKCEMYIYLERPDTNFTPGLANARPENQQHSSRRDMNPKISDFGLAKIIEEKKLKQVQRVGYMAPEYALDGFFQFKQISSLFGLCMFLLLHLWVKYVLAWKLWTENKLVDLMDPSLGETCYENEFIKCGLIGLLCIQDEQGD</sequence>
<evidence type="ECO:0000256" key="3">
    <source>
        <dbReference type="ARBA" id="ARBA00022741"/>
    </source>
</evidence>
<dbReference type="InterPro" id="IPR011009">
    <property type="entry name" value="Kinase-like_dom_sf"/>
</dbReference>
<keyword evidence="6" id="KW-1133">Transmembrane helix</keyword>
<keyword evidence="2" id="KW-0808">Transferase</keyword>
<reference evidence="7" key="1">
    <citation type="submission" date="2018-05" db="EMBL/GenBank/DDBJ databases">
        <title>Draft genome of Mucuna pruriens seed.</title>
        <authorList>
            <person name="Nnadi N.E."/>
            <person name="Vos R."/>
            <person name="Hasami M.H."/>
            <person name="Devisetty U.K."/>
            <person name="Aguiy J.C."/>
        </authorList>
    </citation>
    <scope>NUCLEOTIDE SEQUENCE [LARGE SCALE GENOMIC DNA]</scope>
    <source>
        <strain evidence="7">JCA_2017</strain>
    </source>
</reference>
<dbReference type="GO" id="GO:0004674">
    <property type="term" value="F:protein serine/threonine kinase activity"/>
    <property type="evidence" value="ECO:0007669"/>
    <property type="project" value="UniProtKB-KW"/>
</dbReference>
<comment type="caution">
    <text evidence="7">The sequence shown here is derived from an EMBL/GenBank/DDBJ whole genome shotgun (WGS) entry which is preliminary data.</text>
</comment>
<dbReference type="PANTHER" id="PTHR27002">
    <property type="entry name" value="RECEPTOR-LIKE SERINE/THREONINE-PROTEIN KINASE SD1-8"/>
    <property type="match status" value="1"/>
</dbReference>
<evidence type="ECO:0000256" key="4">
    <source>
        <dbReference type="ARBA" id="ARBA00022777"/>
    </source>
</evidence>
<name>A0A371E569_MUCPR</name>
<dbReference type="EMBL" id="QJKJ01016324">
    <property type="protein sequence ID" value="RDX61143.1"/>
    <property type="molecule type" value="Genomic_DNA"/>
</dbReference>
<keyword evidence="6" id="KW-0472">Membrane</keyword>
<feature type="transmembrane region" description="Helical" evidence="6">
    <location>
        <begin position="299"/>
        <end position="319"/>
    </location>
</feature>
<keyword evidence="6" id="KW-0812">Transmembrane</keyword>
<keyword evidence="3" id="KW-0547">Nucleotide-binding</keyword>
<dbReference type="GO" id="GO:0005886">
    <property type="term" value="C:plasma membrane"/>
    <property type="evidence" value="ECO:0007669"/>
    <property type="project" value="TreeGrafter"/>
</dbReference>
<dbReference type="GO" id="GO:0005524">
    <property type="term" value="F:ATP binding"/>
    <property type="evidence" value="ECO:0007669"/>
    <property type="project" value="UniProtKB-KW"/>
</dbReference>
<protein>
    <submittedName>
        <fullName evidence="7">Cysteine-rich receptor-like protein kinase 10</fullName>
    </submittedName>
</protein>
<dbReference type="STRING" id="157652.A0A371E569"/>
<keyword evidence="1" id="KW-0723">Serine/threonine-protein kinase</keyword>
<organism evidence="7 8">
    <name type="scientific">Mucuna pruriens</name>
    <name type="common">Velvet bean</name>
    <name type="synonym">Dolichos pruriens</name>
    <dbReference type="NCBI Taxonomy" id="157652"/>
    <lineage>
        <taxon>Eukaryota</taxon>
        <taxon>Viridiplantae</taxon>
        <taxon>Streptophyta</taxon>
        <taxon>Embryophyta</taxon>
        <taxon>Tracheophyta</taxon>
        <taxon>Spermatophyta</taxon>
        <taxon>Magnoliopsida</taxon>
        <taxon>eudicotyledons</taxon>
        <taxon>Gunneridae</taxon>
        <taxon>Pentapetalae</taxon>
        <taxon>rosids</taxon>
        <taxon>fabids</taxon>
        <taxon>Fabales</taxon>
        <taxon>Fabaceae</taxon>
        <taxon>Papilionoideae</taxon>
        <taxon>50 kb inversion clade</taxon>
        <taxon>NPAAA clade</taxon>
        <taxon>indigoferoid/millettioid clade</taxon>
        <taxon>Phaseoleae</taxon>
        <taxon>Mucuna</taxon>
    </lineage>
</organism>
<gene>
    <name evidence="7" type="primary">CRK10</name>
    <name evidence="7" type="ORF">CR513_60655</name>
</gene>
<dbReference type="AlphaFoldDB" id="A0A371E569"/>
<dbReference type="PANTHER" id="PTHR27002:SF798">
    <property type="entry name" value="S-LOCUS LECTIN KINASE FAMILY PROTEIN"/>
    <property type="match status" value="1"/>
</dbReference>
<dbReference type="Proteomes" id="UP000257109">
    <property type="component" value="Unassembled WGS sequence"/>
</dbReference>
<evidence type="ECO:0000313" key="7">
    <source>
        <dbReference type="EMBL" id="RDX61143.1"/>
    </source>
</evidence>